<keyword evidence="9" id="KW-1185">Reference proteome</keyword>
<protein>
    <recommendedName>
        <fullName evidence="5">Flagellar hook-associated protein 2</fullName>
        <shortName evidence="5">HAP2</shortName>
    </recommendedName>
    <alternativeName>
        <fullName evidence="5">Flagellar cap protein</fullName>
    </alternativeName>
</protein>
<proteinExistence type="inferred from homology"/>
<comment type="subunit">
    <text evidence="2 5">Homopentamer.</text>
</comment>
<sequence length="679" mass="72241">MSTTSVNRISGMVSGLDTDSLVKKLMAAESVNLIKSKQKLQTLTWQSDGYRQWNTDMFSFRTNTLFNMKLSKSYDTFATTTSDSNSLSGIASSDVIEGTYSYKVTNLAQSATMKSNVDIDTTKALTDTATSITIKATNSTGTQVSADIAVAKTDTITDVLAKINSAKDSSGNSLGVKAVYDSSLKQFIVKTKDTGSLTKLTINATPDKVPPTPESTASFVAGQALLDSTLGFNNSADGDYSNGFSKVSAAYVTVQRTSATRVPDTNVTTNPNYVKGSSGLVKMNTPSDATDGASITVDGTAFNIAAALQKDWTGKSLTDVVNSLKSVTSGTTKLSDLVDISTNGTDISFKSKSTGPSSSIAISAGTGTLKDAVANLFSVDIASHAATDLGNFVGTGVTDPNNPNVAQDAKINFNGTNLTSTSNSLKILGVNYTLKNVNATAQTVTITKDIDAEVKNITDFVSKYNDMLSKINTAVNETVYKDYQPLTDDQRTAMSETQITAWETKAKSGLFNNDSILKQLATKIRNDMTSKVDNGSTYNSLASIGINSTSYADKGKLYVDETKLRAAIQADPDAVKSLFSQTSTDTTSNAKQGVVSRLYDDFQSAMTKLVSKAGSSSNAPTDQSFVGKLLTQTNTFISTETDRLNAKEKNYYAKFTAMETAMNKYNSQSAYLTQNSSSQ</sequence>
<gene>
    <name evidence="8" type="ORF">A8709_20645</name>
</gene>
<dbReference type="GO" id="GO:0005576">
    <property type="term" value="C:extracellular region"/>
    <property type="evidence" value="ECO:0007669"/>
    <property type="project" value="UniProtKB-SubCell"/>
</dbReference>
<dbReference type="GO" id="GO:0007155">
    <property type="term" value="P:cell adhesion"/>
    <property type="evidence" value="ECO:0007669"/>
    <property type="project" value="InterPro"/>
</dbReference>
<comment type="subcellular location">
    <subcellularLocation>
        <location evidence="5">Secreted</location>
    </subcellularLocation>
    <subcellularLocation>
        <location evidence="5">Bacterial flagellum</location>
    </subcellularLocation>
</comment>
<dbReference type="STRING" id="512399.A8709_20645"/>
<dbReference type="AlphaFoldDB" id="A0A1C0ZYH5"/>
<dbReference type="EMBL" id="LYPC01000025">
    <property type="protein sequence ID" value="OCT13156.1"/>
    <property type="molecule type" value="Genomic_DNA"/>
</dbReference>
<evidence type="ECO:0000313" key="9">
    <source>
        <dbReference type="Proteomes" id="UP000093309"/>
    </source>
</evidence>
<accession>A0A1C0ZYH5</accession>
<comment type="caution">
    <text evidence="8">The sequence shown here is derived from an EMBL/GenBank/DDBJ whole genome shotgun (WGS) entry which is preliminary data.</text>
</comment>
<evidence type="ECO:0000256" key="5">
    <source>
        <dbReference type="RuleBase" id="RU362066"/>
    </source>
</evidence>
<dbReference type="OrthoDB" id="9776025at2"/>
<feature type="domain" description="Flagellar hook-associated protein 2 N-terminal" evidence="6">
    <location>
        <begin position="14"/>
        <end position="110"/>
    </location>
</feature>
<reference evidence="9" key="1">
    <citation type="submission" date="2016-05" db="EMBL/GenBank/DDBJ databases">
        <title>Paenibacillus oryzae. sp. nov., isolated from the rice root.</title>
        <authorList>
            <person name="Zhang J."/>
            <person name="Zhang X."/>
        </authorList>
    </citation>
    <scope>NUCLEOTIDE SEQUENCE [LARGE SCALE GENOMIC DNA]</scope>
    <source>
        <strain evidence="9">KCTC13222</strain>
    </source>
</reference>
<evidence type="ECO:0000313" key="8">
    <source>
        <dbReference type="EMBL" id="OCT13156.1"/>
    </source>
</evidence>
<dbReference type="Proteomes" id="UP000093309">
    <property type="component" value="Unassembled WGS sequence"/>
</dbReference>
<evidence type="ECO:0000256" key="3">
    <source>
        <dbReference type="ARBA" id="ARBA00023054"/>
    </source>
</evidence>
<dbReference type="InterPro" id="IPR040026">
    <property type="entry name" value="FliD"/>
</dbReference>
<dbReference type="PANTHER" id="PTHR30288">
    <property type="entry name" value="FLAGELLAR CAP/ASSEMBLY PROTEIN FLID"/>
    <property type="match status" value="1"/>
</dbReference>
<dbReference type="GO" id="GO:0071973">
    <property type="term" value="P:bacterial-type flagellum-dependent cell motility"/>
    <property type="evidence" value="ECO:0007669"/>
    <property type="project" value="TreeGrafter"/>
</dbReference>
<evidence type="ECO:0000259" key="7">
    <source>
        <dbReference type="Pfam" id="PF07195"/>
    </source>
</evidence>
<keyword evidence="3" id="KW-0175">Coiled coil</keyword>
<dbReference type="RefSeq" id="WP_065854579.1">
    <property type="nucleotide sequence ID" value="NZ_LYPC01000025.1"/>
</dbReference>
<comment type="function">
    <text evidence="5">Required for morphogenesis and for the elongation of the flagellar filament by facilitating polymerization of the flagellin monomers at the tip of growing filament. Forms a capping structure, which prevents flagellin subunits (transported through the central channel of the flagellum) from leaking out without polymerization at the distal end.</text>
</comment>
<name>A0A1C0ZYH5_9BACL</name>
<dbReference type="InterPro" id="IPR003481">
    <property type="entry name" value="FliD_N"/>
</dbReference>
<evidence type="ECO:0000256" key="4">
    <source>
        <dbReference type="ARBA" id="ARBA00023143"/>
    </source>
</evidence>
<dbReference type="Pfam" id="PF02465">
    <property type="entry name" value="FliD_N"/>
    <property type="match status" value="1"/>
</dbReference>
<organism evidence="8 9">
    <name type="scientific">Paenibacillus pectinilyticus</name>
    <dbReference type="NCBI Taxonomy" id="512399"/>
    <lineage>
        <taxon>Bacteria</taxon>
        <taxon>Bacillati</taxon>
        <taxon>Bacillota</taxon>
        <taxon>Bacilli</taxon>
        <taxon>Bacillales</taxon>
        <taxon>Paenibacillaceae</taxon>
        <taxon>Paenibacillus</taxon>
    </lineage>
</organism>
<comment type="similarity">
    <text evidence="1 5">Belongs to the FliD family.</text>
</comment>
<dbReference type="PANTHER" id="PTHR30288:SF0">
    <property type="entry name" value="FLAGELLAR HOOK-ASSOCIATED PROTEIN 2"/>
    <property type="match status" value="1"/>
</dbReference>
<dbReference type="GO" id="GO:0009421">
    <property type="term" value="C:bacterial-type flagellum filament cap"/>
    <property type="evidence" value="ECO:0007669"/>
    <property type="project" value="InterPro"/>
</dbReference>
<feature type="domain" description="Flagellar hook-associated protein 2 C-terminal" evidence="7">
    <location>
        <begin position="406"/>
        <end position="667"/>
    </location>
</feature>
<dbReference type="GO" id="GO:0009424">
    <property type="term" value="C:bacterial-type flagellum hook"/>
    <property type="evidence" value="ECO:0007669"/>
    <property type="project" value="UniProtKB-UniRule"/>
</dbReference>
<dbReference type="Pfam" id="PF07195">
    <property type="entry name" value="FliD_C"/>
    <property type="match status" value="1"/>
</dbReference>
<evidence type="ECO:0000259" key="6">
    <source>
        <dbReference type="Pfam" id="PF02465"/>
    </source>
</evidence>
<evidence type="ECO:0000256" key="1">
    <source>
        <dbReference type="ARBA" id="ARBA00009764"/>
    </source>
</evidence>
<keyword evidence="5" id="KW-0964">Secreted</keyword>
<evidence type="ECO:0000256" key="2">
    <source>
        <dbReference type="ARBA" id="ARBA00011255"/>
    </source>
</evidence>
<dbReference type="InterPro" id="IPR010809">
    <property type="entry name" value="FliD_C"/>
</dbReference>
<keyword evidence="4 5" id="KW-0975">Bacterial flagellum</keyword>